<evidence type="ECO:0000256" key="6">
    <source>
        <dbReference type="PROSITE-ProRule" id="PRU00110"/>
    </source>
</evidence>
<dbReference type="InterPro" id="IPR002545">
    <property type="entry name" value="CheW-lke_dom"/>
</dbReference>
<dbReference type="SUPFAM" id="SSF47384">
    <property type="entry name" value="Homodimeric domain of signal transducing histidine kinase"/>
    <property type="match status" value="1"/>
</dbReference>
<dbReference type="SMART" id="SM00260">
    <property type="entry name" value="CheW"/>
    <property type="match status" value="1"/>
</dbReference>
<dbReference type="Pfam" id="PF01584">
    <property type="entry name" value="CheW"/>
    <property type="match status" value="1"/>
</dbReference>
<evidence type="ECO:0000256" key="5">
    <source>
        <dbReference type="ARBA" id="ARBA00022777"/>
    </source>
</evidence>
<dbReference type="SUPFAM" id="SSF52172">
    <property type="entry name" value="CheY-like"/>
    <property type="match status" value="1"/>
</dbReference>
<feature type="domain" description="Response regulatory" evidence="10">
    <location>
        <begin position="1005"/>
        <end position="1121"/>
    </location>
</feature>
<dbReference type="InterPro" id="IPR037006">
    <property type="entry name" value="CheA-like_homodim_sf"/>
</dbReference>
<dbReference type="EC" id="2.7.13.3" evidence="2"/>
<dbReference type="InterPro" id="IPR004105">
    <property type="entry name" value="CheA-like_dim"/>
</dbReference>
<dbReference type="GO" id="GO:0005737">
    <property type="term" value="C:cytoplasm"/>
    <property type="evidence" value="ECO:0007669"/>
    <property type="project" value="InterPro"/>
</dbReference>
<keyword evidence="5" id="KW-0418">Kinase</keyword>
<dbReference type="SUPFAM" id="SSF50341">
    <property type="entry name" value="CheW-like"/>
    <property type="match status" value="1"/>
</dbReference>
<dbReference type="eggNOG" id="COG2198">
    <property type="taxonomic scope" value="Bacteria"/>
</dbReference>
<proteinExistence type="predicted"/>
<dbReference type="eggNOG" id="COG0643">
    <property type="taxonomic scope" value="Bacteria"/>
</dbReference>
<dbReference type="Pfam" id="PF02518">
    <property type="entry name" value="HATPase_c"/>
    <property type="match status" value="1"/>
</dbReference>
<feature type="modified residue" description="4-aspartylphosphate" evidence="7">
    <location>
        <position position="1054"/>
    </location>
</feature>
<accession>D8PGH3</accession>
<evidence type="ECO:0000259" key="12">
    <source>
        <dbReference type="PROSITE" id="PS50894"/>
    </source>
</evidence>
<dbReference type="Pfam" id="PF00072">
    <property type="entry name" value="Response_reg"/>
    <property type="match status" value="1"/>
</dbReference>
<dbReference type="eggNOG" id="COG0745">
    <property type="taxonomic scope" value="Bacteria"/>
</dbReference>
<dbReference type="PROSITE" id="PS50894">
    <property type="entry name" value="HPT"/>
    <property type="match status" value="3"/>
</dbReference>
<dbReference type="FunFam" id="3.30.565.10:FF:000016">
    <property type="entry name" value="Chemotaxis protein CheA, putative"/>
    <property type="match status" value="1"/>
</dbReference>
<feature type="modified residue" description="Phosphohistidine" evidence="6">
    <location>
        <position position="200"/>
    </location>
</feature>
<keyword evidence="14" id="KW-1185">Reference proteome</keyword>
<dbReference type="Pfam" id="PF01627">
    <property type="entry name" value="Hpt"/>
    <property type="match status" value="3"/>
</dbReference>
<dbReference type="InterPro" id="IPR004358">
    <property type="entry name" value="Sig_transdc_His_kin-like_C"/>
</dbReference>
<dbReference type="AlphaFoldDB" id="D8PGH3"/>
<dbReference type="InterPro" id="IPR036061">
    <property type="entry name" value="CheW-like_dom_sf"/>
</dbReference>
<dbReference type="OrthoDB" id="9803176at2"/>
<dbReference type="Gene3D" id="1.10.287.560">
    <property type="entry name" value="Histidine kinase CheA-like, homodimeric domain"/>
    <property type="match status" value="1"/>
</dbReference>
<name>D8PGH3_9BACT</name>
<dbReference type="STRING" id="330214.NIDE2654"/>
<dbReference type="GO" id="GO:0005524">
    <property type="term" value="F:ATP binding"/>
    <property type="evidence" value="ECO:0007669"/>
    <property type="project" value="UniProtKB-KW"/>
</dbReference>
<dbReference type="Gene3D" id="3.30.565.10">
    <property type="entry name" value="Histidine kinase-like ATPase, C-terminal domain"/>
    <property type="match status" value="1"/>
</dbReference>
<dbReference type="GO" id="GO:0000155">
    <property type="term" value="F:phosphorelay sensor kinase activity"/>
    <property type="evidence" value="ECO:0007669"/>
    <property type="project" value="InterPro"/>
</dbReference>
<dbReference type="SMART" id="SM00073">
    <property type="entry name" value="HPT"/>
    <property type="match status" value="3"/>
</dbReference>
<evidence type="ECO:0000313" key="13">
    <source>
        <dbReference type="EMBL" id="CBK42360.1"/>
    </source>
</evidence>
<dbReference type="InterPro" id="IPR003594">
    <property type="entry name" value="HATPase_dom"/>
</dbReference>
<feature type="modified residue" description="Phosphohistidine" evidence="6">
    <location>
        <position position="381"/>
    </location>
</feature>
<evidence type="ECO:0000313" key="14">
    <source>
        <dbReference type="Proteomes" id="UP000001660"/>
    </source>
</evidence>
<feature type="domain" description="HPt" evidence="12">
    <location>
        <begin position="153"/>
        <end position="257"/>
    </location>
</feature>
<dbReference type="Proteomes" id="UP000001660">
    <property type="component" value="Chromosome"/>
</dbReference>
<evidence type="ECO:0000259" key="10">
    <source>
        <dbReference type="PROSITE" id="PS50110"/>
    </source>
</evidence>
<dbReference type="Gene3D" id="3.40.50.2300">
    <property type="match status" value="1"/>
</dbReference>
<keyword evidence="3 7" id="KW-0597">Phosphoprotein</keyword>
<feature type="domain" description="HPt" evidence="12">
    <location>
        <begin position="334"/>
        <end position="438"/>
    </location>
</feature>
<dbReference type="SMART" id="SM00448">
    <property type="entry name" value="REC"/>
    <property type="match status" value="1"/>
</dbReference>
<evidence type="ECO:0000256" key="3">
    <source>
        <dbReference type="ARBA" id="ARBA00022553"/>
    </source>
</evidence>
<dbReference type="PRINTS" id="PR00344">
    <property type="entry name" value="BCTRLSENSOR"/>
</dbReference>
<dbReference type="SUPFAM" id="SSF47226">
    <property type="entry name" value="Histidine-containing phosphotransfer domain, HPT domain"/>
    <property type="match status" value="3"/>
</dbReference>
<evidence type="ECO:0000256" key="1">
    <source>
        <dbReference type="ARBA" id="ARBA00000085"/>
    </source>
</evidence>
<feature type="domain" description="CheW-like" evidence="11">
    <location>
        <begin position="839"/>
        <end position="973"/>
    </location>
</feature>
<dbReference type="HOGENOM" id="CLU_000650_2_1_0"/>
<dbReference type="SUPFAM" id="SSF55874">
    <property type="entry name" value="ATPase domain of HSP90 chaperone/DNA topoisomerase II/histidine kinase"/>
    <property type="match status" value="1"/>
</dbReference>
<evidence type="ECO:0000256" key="2">
    <source>
        <dbReference type="ARBA" id="ARBA00012438"/>
    </source>
</evidence>
<sequence>MSADFDRDQLLDIFVAEAGDDMGRFWKALHPDGKAHPEPADVAEFHTVGHKLKGAALLYGFPGLGQLGALLEDTLERVQEIPAARWPEAMQLMREIAASFRGQVEQIGRGGGEEASVVEGFVRRHSDLLPAVSSDSSAASVQRFDQPADEYLIPVLDQEVLSYFSPEAEEYLSTIQTLLQRLESDLANADTIHQLYRVAHTLKGSAYTVGFEVVGDVAHPIESCMIAVREGVVTVAPHWIAVLRKAVDVIRSLMARDAQSLARLRQEVPRIRTMLGELGQGVSQGEPGAAATALSRPEETSIQESVPAVPSDHDSVGHSMGEADTGELSEAYLIPALDSEVMSYFAPEAQEYLESLEADLLRVDKDAGNPDTIHQLFRTAHTLKGSAYTVGFQAIGDLTHHIEDFMGAVREGQLELLPGHTDVLLRAIDVIRALMRRDLSMVGRTRQRFSNSLQELKRLGETQSAPDQNHPLVSSIADGASVEEIREAEGQESAKGVDGKTGEEREVIRVSRDRLERLLNLVGELVIDRGRLEQRLRTLDQLATQVLANKNRLTDAVRTFEDKHTFSFQPSPASSGEDTPQAYPGVSDFGSLEFDKYDDFNILARRISEVTADITESMSQLSGSIHRAQDDMGSLQQLTLGMRDEIARARMVPIGTPFTRFRRAAREMARATGKEVNLVTSGEHTEIDTGVVERLVDPLVHLVRNAVYHGIEPAGVRRSQGKPAAGTVYLHAAHRGNSVLIEVEDDGAGLDIAKIKAKAVKLGLVRADVADSLPESEVIKFIFLPGFSTAEAVGDQAGRGVGMDVVKRVIETMNGHIEVESVYGQGTKFTMHLPLTLLIATALLVRVGKERYAIPLPSVREVTMSTASTIQQMGDRSVLQIGDEAIEVYPLGSLIRRDAGTIDGATPVVVVRTSTGALGCAVDELLGRQEIVIKSLGGLKPYERSVFGGATIDPEGRVVLVLDVSRLTTREYHEAMSVIQNPGSSPMLEGPAQPPSPQISDRQLPLLLIDDSLSIRKFVGRMLESAGYTVETATDGEEGCRKALVQQYQLIITDLEMPKLNGFEVIQALRARPQTQATPILVMTTRAGEKHRQMAVSVGASGYIAKPVEERALIQEVRKWTGRESVVKK</sequence>
<comment type="catalytic activity">
    <reaction evidence="1">
        <text>ATP + protein L-histidine = ADP + protein N-phospho-L-histidine.</text>
        <dbReference type="EC" id="2.7.13.3"/>
    </reaction>
</comment>
<dbReference type="InterPro" id="IPR005467">
    <property type="entry name" value="His_kinase_dom"/>
</dbReference>
<protein>
    <recommendedName>
        <fullName evidence="2">histidine kinase</fullName>
        <ecNumber evidence="2">2.7.13.3</ecNumber>
    </recommendedName>
</protein>
<evidence type="ECO:0000256" key="4">
    <source>
        <dbReference type="ARBA" id="ARBA00022679"/>
    </source>
</evidence>
<dbReference type="Gene3D" id="1.20.120.160">
    <property type="entry name" value="HPT domain"/>
    <property type="match status" value="3"/>
</dbReference>
<dbReference type="Pfam" id="PF02895">
    <property type="entry name" value="H-kinase_dim"/>
    <property type="match status" value="1"/>
</dbReference>
<dbReference type="EMBL" id="FP929003">
    <property type="protein sequence ID" value="CBK42360.1"/>
    <property type="molecule type" value="Genomic_DNA"/>
</dbReference>
<evidence type="ECO:0000259" key="11">
    <source>
        <dbReference type="PROSITE" id="PS50851"/>
    </source>
</evidence>
<evidence type="ECO:0000259" key="9">
    <source>
        <dbReference type="PROSITE" id="PS50109"/>
    </source>
</evidence>
<dbReference type="InterPro" id="IPR011006">
    <property type="entry name" value="CheY-like_superfamily"/>
</dbReference>
<dbReference type="PANTHER" id="PTHR43395:SF1">
    <property type="entry name" value="CHEMOTAXIS PROTEIN CHEA"/>
    <property type="match status" value="1"/>
</dbReference>
<feature type="domain" description="HPt" evidence="12">
    <location>
        <begin position="3"/>
        <end position="107"/>
    </location>
</feature>
<dbReference type="SMART" id="SM00387">
    <property type="entry name" value="HATPase_c"/>
    <property type="match status" value="1"/>
</dbReference>
<dbReference type="PANTHER" id="PTHR43395">
    <property type="entry name" value="SENSOR HISTIDINE KINASE CHEA"/>
    <property type="match status" value="1"/>
</dbReference>
<dbReference type="InterPro" id="IPR008207">
    <property type="entry name" value="Sig_transdc_His_kin_Hpt_dom"/>
</dbReference>
<dbReference type="InterPro" id="IPR051315">
    <property type="entry name" value="Bact_Chemotaxis_CheA"/>
</dbReference>
<dbReference type="Gene3D" id="2.30.30.40">
    <property type="entry name" value="SH3 Domains"/>
    <property type="match status" value="1"/>
</dbReference>
<dbReference type="SMART" id="SM01231">
    <property type="entry name" value="H-kinase_dim"/>
    <property type="match status" value="1"/>
</dbReference>
<feature type="modified residue" description="Phosphohistidine" evidence="6">
    <location>
        <position position="50"/>
    </location>
</feature>
<feature type="domain" description="Histidine kinase" evidence="9">
    <location>
        <begin position="634"/>
        <end position="837"/>
    </location>
</feature>
<dbReference type="KEGG" id="nde:NIDE2654"/>
<organism evidence="13 14">
    <name type="scientific">Nitrospira defluvii</name>
    <dbReference type="NCBI Taxonomy" id="330214"/>
    <lineage>
        <taxon>Bacteria</taxon>
        <taxon>Pseudomonadati</taxon>
        <taxon>Nitrospirota</taxon>
        <taxon>Nitrospiria</taxon>
        <taxon>Nitrospirales</taxon>
        <taxon>Nitrospiraceae</taxon>
        <taxon>Nitrospira</taxon>
    </lineage>
</organism>
<dbReference type="InterPro" id="IPR036890">
    <property type="entry name" value="HATPase_C_sf"/>
</dbReference>
<gene>
    <name evidence="13" type="ORF">NIDE2654</name>
</gene>
<dbReference type="PROSITE" id="PS50110">
    <property type="entry name" value="RESPONSE_REGULATORY"/>
    <property type="match status" value="1"/>
</dbReference>
<keyword evidence="4 13" id="KW-0808">Transferase</keyword>
<dbReference type="InterPro" id="IPR036641">
    <property type="entry name" value="HPT_dom_sf"/>
</dbReference>
<dbReference type="GO" id="GO:0006935">
    <property type="term" value="P:chemotaxis"/>
    <property type="evidence" value="ECO:0007669"/>
    <property type="project" value="UniProtKB-KW"/>
</dbReference>
<dbReference type="PROSITE" id="PS50109">
    <property type="entry name" value="HIS_KIN"/>
    <property type="match status" value="1"/>
</dbReference>
<evidence type="ECO:0000256" key="8">
    <source>
        <dbReference type="SAM" id="MobiDB-lite"/>
    </source>
</evidence>
<feature type="region of interest" description="Disordered" evidence="8">
    <location>
        <begin position="278"/>
        <end position="321"/>
    </location>
</feature>
<dbReference type="PROSITE" id="PS50851">
    <property type="entry name" value="CHEW"/>
    <property type="match status" value="1"/>
</dbReference>
<evidence type="ECO:0000256" key="7">
    <source>
        <dbReference type="PROSITE-ProRule" id="PRU00169"/>
    </source>
</evidence>
<dbReference type="InterPro" id="IPR036097">
    <property type="entry name" value="HisK_dim/P_sf"/>
</dbReference>
<dbReference type="InterPro" id="IPR001789">
    <property type="entry name" value="Sig_transdc_resp-reg_receiver"/>
</dbReference>
<dbReference type="CDD" id="cd00088">
    <property type="entry name" value="HPT"/>
    <property type="match status" value="2"/>
</dbReference>
<reference evidence="13 14" key="1">
    <citation type="journal article" date="2010" name="Proc. Natl. Acad. Sci. U.S.A.">
        <title>A Nitrospira metagenome illuminates the physiology and evolution of globally important nitrite-oxidizing bacteria.</title>
        <authorList>
            <person name="Lucker S."/>
            <person name="Wagner M."/>
            <person name="Maixner F."/>
            <person name="Pelletier E."/>
            <person name="Koch H."/>
            <person name="Vacherie B."/>
            <person name="Rattei T."/>
            <person name="Sinninghe Damste J."/>
            <person name="Spieck E."/>
            <person name="Le Paslier D."/>
            <person name="Daims H."/>
        </authorList>
    </citation>
    <scope>NUCLEOTIDE SEQUENCE [LARGE SCALE GENOMIC DNA]</scope>
</reference>